<sequence length="128" mass="13564">MVHAIRRKAAPNTWIAFMLIGMLSLLLAPALTGQPHKVELGGARISAEQGVHAAGTGKPANEPKVVPLALGGLGAAAWMGRFRRDLAKHGRVGSDAIAILLRHRLLAPIQMTSVYVDNPSLFCAARSQ</sequence>
<comment type="caution">
    <text evidence="2">The sequence shown here is derived from an EMBL/GenBank/DDBJ whole genome shotgun (WGS) entry which is preliminary data.</text>
</comment>
<feature type="transmembrane region" description="Helical" evidence="1">
    <location>
        <begin position="12"/>
        <end position="31"/>
    </location>
</feature>
<organism evidence="2 3">
    <name type="scientific">Paenibacillus aurantiacus</name>
    <dbReference type="NCBI Taxonomy" id="1936118"/>
    <lineage>
        <taxon>Bacteria</taxon>
        <taxon>Bacillati</taxon>
        <taxon>Bacillota</taxon>
        <taxon>Bacilli</taxon>
        <taxon>Bacillales</taxon>
        <taxon>Paenibacillaceae</taxon>
        <taxon>Paenibacillus</taxon>
    </lineage>
</organism>
<dbReference type="RefSeq" id="WP_377493900.1">
    <property type="nucleotide sequence ID" value="NZ_JBHMDO010000021.1"/>
</dbReference>
<feature type="transmembrane region" description="Helical" evidence="1">
    <location>
        <begin position="65"/>
        <end position="82"/>
    </location>
</feature>
<accession>A0ABV5KMS8</accession>
<name>A0ABV5KMS8_9BACL</name>
<proteinExistence type="predicted"/>
<reference evidence="2 3" key="1">
    <citation type="submission" date="2024-09" db="EMBL/GenBank/DDBJ databases">
        <authorList>
            <person name="Sun Q."/>
            <person name="Mori K."/>
        </authorList>
    </citation>
    <scope>NUCLEOTIDE SEQUENCE [LARGE SCALE GENOMIC DNA]</scope>
    <source>
        <strain evidence="2 3">TISTR 2452</strain>
    </source>
</reference>
<evidence type="ECO:0000313" key="3">
    <source>
        <dbReference type="Proteomes" id="UP001589747"/>
    </source>
</evidence>
<keyword evidence="3" id="KW-1185">Reference proteome</keyword>
<gene>
    <name evidence="2" type="ORF">ACFFSY_11390</name>
</gene>
<dbReference type="Proteomes" id="UP001589747">
    <property type="component" value="Unassembled WGS sequence"/>
</dbReference>
<protein>
    <submittedName>
        <fullName evidence="2">Uncharacterized protein</fullName>
    </submittedName>
</protein>
<evidence type="ECO:0000256" key="1">
    <source>
        <dbReference type="SAM" id="Phobius"/>
    </source>
</evidence>
<keyword evidence="1" id="KW-0812">Transmembrane</keyword>
<dbReference type="EMBL" id="JBHMDO010000021">
    <property type="protein sequence ID" value="MFB9326517.1"/>
    <property type="molecule type" value="Genomic_DNA"/>
</dbReference>
<evidence type="ECO:0000313" key="2">
    <source>
        <dbReference type="EMBL" id="MFB9326517.1"/>
    </source>
</evidence>
<keyword evidence="1" id="KW-1133">Transmembrane helix</keyword>
<keyword evidence="1" id="KW-0472">Membrane</keyword>